<keyword evidence="11" id="KW-1185">Reference proteome</keyword>
<evidence type="ECO:0000256" key="1">
    <source>
        <dbReference type="ARBA" id="ARBA00004966"/>
    </source>
</evidence>
<keyword evidence="2" id="KW-0521">NADP</keyword>
<comment type="similarity">
    <text evidence="5">Belongs to the NAD(P)-dependent epimerase/dehydratase family. Dihydroflavonol-4-reductase subfamily.</text>
</comment>
<evidence type="ECO:0000256" key="2">
    <source>
        <dbReference type="ARBA" id="ARBA00022857"/>
    </source>
</evidence>
<dbReference type="GO" id="GO:0033729">
    <property type="term" value="F:anthocyanidin reductase activity"/>
    <property type="evidence" value="ECO:0007669"/>
    <property type="project" value="TreeGrafter"/>
</dbReference>
<dbReference type="PANTHER" id="PTHR10366:SF288">
    <property type="entry name" value="ANTHOCYANIDIN REDUCTASE"/>
    <property type="match status" value="1"/>
</dbReference>
<comment type="caution">
    <text evidence="8">The sequence shown here is derived from an EMBL/GenBank/DDBJ whole genome shotgun (WGS) entry which is preliminary data.</text>
</comment>
<dbReference type="GO" id="GO:0009813">
    <property type="term" value="P:flavonoid biosynthetic process"/>
    <property type="evidence" value="ECO:0007669"/>
    <property type="project" value="UniProtKB-KW"/>
</dbReference>
<comment type="pathway">
    <text evidence="1">Secondary metabolite biosynthesis; flavonoid biosynthesis.</text>
</comment>
<dbReference type="EMBL" id="JAATIP010000041">
    <property type="protein sequence ID" value="KAF4386960.1"/>
    <property type="molecule type" value="Genomic_DNA"/>
</dbReference>
<dbReference type="GO" id="GO:0016616">
    <property type="term" value="F:oxidoreductase activity, acting on the CH-OH group of donors, NAD or NADP as acceptor"/>
    <property type="evidence" value="ECO:0007669"/>
    <property type="project" value="TreeGrafter"/>
</dbReference>
<dbReference type="AlphaFoldDB" id="A0A7J6GXA4"/>
<evidence type="ECO:0000313" key="9">
    <source>
        <dbReference type="EMBL" id="KAF4398017.1"/>
    </source>
</evidence>
<feature type="compositionally biased region" description="Polar residues" evidence="6">
    <location>
        <begin position="28"/>
        <end position="40"/>
    </location>
</feature>
<evidence type="ECO:0000256" key="5">
    <source>
        <dbReference type="ARBA" id="ARBA00023445"/>
    </source>
</evidence>
<dbReference type="InterPro" id="IPR036291">
    <property type="entry name" value="NAD(P)-bd_dom_sf"/>
</dbReference>
<dbReference type="Pfam" id="PF01370">
    <property type="entry name" value="Epimerase"/>
    <property type="match status" value="1"/>
</dbReference>
<dbReference type="FunFam" id="3.40.50.720:FF:000085">
    <property type="entry name" value="Dihydroflavonol reductase"/>
    <property type="match status" value="1"/>
</dbReference>
<sequence>MCGTLLNAIRKALPCKSKPSDVSDPERSSSVGCLSNLKGTTTRHKERESNSSSKVQRKISTRYPKTNIVGNEMVLYNPGPSRERKASNGRMVKSKSKRVGNGGRAEGPHMVSRFKMEIPLFEHSREYCGGNSSVVCHICGQQHQKSSISAIDSNPVSKRYTVSKLQEGDSSRKIVEIICRTGQDEKQHIKMETVLKVHNMQNILTWFEDYREMVKIKARKHPKKVDPRCLADGNELLRFYATNVACSLGSSSSGLCLCNLDKCGACRILRNGFSANKDFVGSVGIFATSTSERALAYVEAHFNRRKALFVCRVIAGKIHKFDQAFSHSGFDSLSWKVGRNREAEELFVLTMDTKHIAKKTACVVGGSGFVASLLVKLLLQKGYRVNTTVRDPENQKKIAHLLQLKSLGELKIFGADLTEEGSFDAPIAGCDLVFHVATPVNFASQDPENDMIKPAVQGVLNVLKSCVKAKTVKRVVLTSSAAAVSINKLNGTGLVMNEENWSDTEFLSNEKPPTWGYPLSKTLAEKTAWKFAKENNIDLITVIPSLMTGPSLTPDIPSSVGLATALITGNEFLINAMKGMEMLSGSISITHVDDACRAHVFLAEKESASGRYICCAVNTSVTELAKFLSTKYPQFKVPTDFGNFPSKAKLIVSSEKLTKEGFSFKYGIQEIYEQSVDYLKTKGMLQV</sequence>
<accession>A0A7J6GXA4</accession>
<feature type="region of interest" description="Disordered" evidence="6">
    <location>
        <begin position="72"/>
        <end position="108"/>
    </location>
</feature>
<dbReference type="SUPFAM" id="SSF51735">
    <property type="entry name" value="NAD(P)-binding Rossmann-fold domains"/>
    <property type="match status" value="1"/>
</dbReference>
<evidence type="ECO:0000313" key="8">
    <source>
        <dbReference type="EMBL" id="KAF4386960.1"/>
    </source>
</evidence>
<reference evidence="10 11" key="1">
    <citation type="journal article" date="2020" name="bioRxiv">
        <title>Sequence and annotation of 42 cannabis genomes reveals extensive copy number variation in cannabinoid synthesis and pathogen resistance genes.</title>
        <authorList>
            <person name="Mckernan K.J."/>
            <person name="Helbert Y."/>
            <person name="Kane L.T."/>
            <person name="Ebling H."/>
            <person name="Zhang L."/>
            <person name="Liu B."/>
            <person name="Eaton Z."/>
            <person name="Mclaughlin S."/>
            <person name="Kingan S."/>
            <person name="Baybayan P."/>
            <person name="Concepcion G."/>
            <person name="Jordan M."/>
            <person name="Riva A."/>
            <person name="Barbazuk W."/>
            <person name="Harkins T."/>
        </authorList>
    </citation>
    <scope>NUCLEOTIDE SEQUENCE [LARGE SCALE GENOMIC DNA]</scope>
    <source>
        <strain evidence="10 11">cv. Jamaican Lion 4</strain>
        <strain evidence="9">Father</strain>
        <strain evidence="8">Mother</strain>
        <tissue evidence="8">Leaf</tissue>
    </source>
</reference>
<keyword evidence="3" id="KW-0560">Oxidoreductase</keyword>
<evidence type="ECO:0000256" key="4">
    <source>
        <dbReference type="ARBA" id="ARBA00023241"/>
    </source>
</evidence>
<organism evidence="8 10">
    <name type="scientific">Cannabis sativa</name>
    <name type="common">Hemp</name>
    <name type="synonym">Marijuana</name>
    <dbReference type="NCBI Taxonomy" id="3483"/>
    <lineage>
        <taxon>Eukaryota</taxon>
        <taxon>Viridiplantae</taxon>
        <taxon>Streptophyta</taxon>
        <taxon>Embryophyta</taxon>
        <taxon>Tracheophyta</taxon>
        <taxon>Spermatophyta</taxon>
        <taxon>Magnoliopsida</taxon>
        <taxon>eudicotyledons</taxon>
        <taxon>Gunneridae</taxon>
        <taxon>Pentapetalae</taxon>
        <taxon>rosids</taxon>
        <taxon>fabids</taxon>
        <taxon>Rosales</taxon>
        <taxon>Cannabaceae</taxon>
        <taxon>Cannabis</taxon>
    </lineage>
</organism>
<gene>
    <name evidence="8" type="ORF">F8388_006915</name>
    <name evidence="9" type="ORF">G4B88_019738</name>
</gene>
<dbReference type="Gene3D" id="3.40.50.720">
    <property type="entry name" value="NAD(P)-binding Rossmann-like Domain"/>
    <property type="match status" value="1"/>
</dbReference>
<feature type="domain" description="NAD-dependent epimerase/dehydratase" evidence="7">
    <location>
        <begin position="362"/>
        <end position="608"/>
    </location>
</feature>
<dbReference type="InterPro" id="IPR001509">
    <property type="entry name" value="Epimerase_deHydtase"/>
</dbReference>
<protein>
    <recommendedName>
        <fullName evidence="7">NAD-dependent epimerase/dehydratase domain-containing protein</fullName>
    </recommendedName>
</protein>
<dbReference type="PANTHER" id="PTHR10366">
    <property type="entry name" value="NAD DEPENDENT EPIMERASE/DEHYDRATASE"/>
    <property type="match status" value="1"/>
</dbReference>
<feature type="compositionally biased region" description="Basic and acidic residues" evidence="6">
    <location>
        <begin position="18"/>
        <end position="27"/>
    </location>
</feature>
<dbReference type="SUPFAM" id="SSF56399">
    <property type="entry name" value="ADP-ribosylation"/>
    <property type="match status" value="1"/>
</dbReference>
<dbReference type="Proteomes" id="UP000525078">
    <property type="component" value="Unassembled WGS sequence"/>
</dbReference>
<dbReference type="InterPro" id="IPR050425">
    <property type="entry name" value="NAD(P)_dehydrat-like"/>
</dbReference>
<evidence type="ECO:0000313" key="11">
    <source>
        <dbReference type="Proteomes" id="UP000583929"/>
    </source>
</evidence>
<dbReference type="EMBL" id="JAATIQ010000029">
    <property type="protein sequence ID" value="KAF4398017.1"/>
    <property type="molecule type" value="Genomic_DNA"/>
</dbReference>
<dbReference type="Proteomes" id="UP000583929">
    <property type="component" value="Unassembled WGS sequence"/>
</dbReference>
<feature type="region of interest" description="Disordered" evidence="6">
    <location>
        <begin position="16"/>
        <end position="58"/>
    </location>
</feature>
<evidence type="ECO:0000313" key="10">
    <source>
        <dbReference type="Proteomes" id="UP000525078"/>
    </source>
</evidence>
<name>A0A7J6GXA4_CANSA</name>
<evidence type="ECO:0000259" key="7">
    <source>
        <dbReference type="Pfam" id="PF01370"/>
    </source>
</evidence>
<dbReference type="Gene3D" id="3.90.228.10">
    <property type="match status" value="1"/>
</dbReference>
<dbReference type="CDD" id="cd08958">
    <property type="entry name" value="FR_SDR_e"/>
    <property type="match status" value="1"/>
</dbReference>
<evidence type="ECO:0000256" key="6">
    <source>
        <dbReference type="SAM" id="MobiDB-lite"/>
    </source>
</evidence>
<evidence type="ECO:0000256" key="3">
    <source>
        <dbReference type="ARBA" id="ARBA00023002"/>
    </source>
</evidence>
<keyword evidence="4" id="KW-0284">Flavonoid biosynthesis</keyword>
<proteinExistence type="inferred from homology"/>